<dbReference type="EMBL" id="SLVV01000001">
    <property type="protein sequence ID" value="TCN28094.1"/>
    <property type="molecule type" value="Genomic_DNA"/>
</dbReference>
<organism evidence="4 5">
    <name type="scientific">Mesobacillus foraminis</name>
    <dbReference type="NCBI Taxonomy" id="279826"/>
    <lineage>
        <taxon>Bacteria</taxon>
        <taxon>Bacillati</taxon>
        <taxon>Bacillota</taxon>
        <taxon>Bacilli</taxon>
        <taxon>Bacillales</taxon>
        <taxon>Bacillaceae</taxon>
        <taxon>Mesobacillus</taxon>
    </lineage>
</organism>
<protein>
    <submittedName>
        <fullName evidence="4">Putative dehydrogenase</fullName>
    </submittedName>
</protein>
<proteinExistence type="inferred from homology"/>
<accession>A0A4R2BQ89</accession>
<dbReference type="InterPro" id="IPR004104">
    <property type="entry name" value="Gfo/Idh/MocA-like_OxRdtase_C"/>
</dbReference>
<evidence type="ECO:0000256" key="1">
    <source>
        <dbReference type="ARBA" id="ARBA00010928"/>
    </source>
</evidence>
<dbReference type="Gene3D" id="3.30.360.10">
    <property type="entry name" value="Dihydrodipicolinate Reductase, domain 2"/>
    <property type="match status" value="1"/>
</dbReference>
<dbReference type="AlphaFoldDB" id="A0A4R2BQ89"/>
<gene>
    <name evidence="4" type="ORF">EV146_101425</name>
</gene>
<evidence type="ECO:0000313" key="5">
    <source>
        <dbReference type="Proteomes" id="UP000295689"/>
    </source>
</evidence>
<comment type="similarity">
    <text evidence="1">Belongs to the Gfo/Idh/MocA family.</text>
</comment>
<keyword evidence="5" id="KW-1185">Reference proteome</keyword>
<comment type="caution">
    <text evidence="4">The sequence shown here is derived from an EMBL/GenBank/DDBJ whole genome shotgun (WGS) entry which is preliminary data.</text>
</comment>
<dbReference type="GO" id="GO:0000166">
    <property type="term" value="F:nucleotide binding"/>
    <property type="evidence" value="ECO:0007669"/>
    <property type="project" value="InterPro"/>
</dbReference>
<evidence type="ECO:0000259" key="3">
    <source>
        <dbReference type="Pfam" id="PF02894"/>
    </source>
</evidence>
<dbReference type="RefSeq" id="WP_132001271.1">
    <property type="nucleotide sequence ID" value="NZ_JABUHM010000006.1"/>
</dbReference>
<dbReference type="Gene3D" id="3.40.50.720">
    <property type="entry name" value="NAD(P)-binding Rossmann-like Domain"/>
    <property type="match status" value="1"/>
</dbReference>
<name>A0A4R2BQ89_9BACI</name>
<reference evidence="4 5" key="1">
    <citation type="journal article" date="2015" name="Stand. Genomic Sci.">
        <title>Genomic Encyclopedia of Bacterial and Archaeal Type Strains, Phase III: the genomes of soil and plant-associated and newly described type strains.</title>
        <authorList>
            <person name="Whitman W.B."/>
            <person name="Woyke T."/>
            <person name="Klenk H.P."/>
            <person name="Zhou Y."/>
            <person name="Lilburn T.G."/>
            <person name="Beck B.J."/>
            <person name="De Vos P."/>
            <person name="Vandamme P."/>
            <person name="Eisen J.A."/>
            <person name="Garrity G."/>
            <person name="Hugenholtz P."/>
            <person name="Kyrpides N.C."/>
        </authorList>
    </citation>
    <scope>NUCLEOTIDE SEQUENCE [LARGE SCALE GENOMIC DNA]</scope>
    <source>
        <strain evidence="4 5">CV53</strain>
    </source>
</reference>
<evidence type="ECO:0000259" key="2">
    <source>
        <dbReference type="Pfam" id="PF01408"/>
    </source>
</evidence>
<dbReference type="SUPFAM" id="SSF55347">
    <property type="entry name" value="Glyceraldehyde-3-phosphate dehydrogenase-like, C-terminal domain"/>
    <property type="match status" value="1"/>
</dbReference>
<sequence length="383" mass="42808">MLRIAIVGAGAISSAHIKAYLQFPEKCRIVAVCDIYSEKAEKLVAQYQLPAKVYKDYSDLLEHSEIDLVSVCTPPYTHAETSIAFLNAGIHVVVEKPMASSLEECDRMLEAAKNSGKLLSVVAQNRFTTPMMKLKNVLETRLMGPIVHTQVDSFWWRGYSYYDLWWRGTWEKEGGGCTLNHAVHHIDIFQWMNGMPAEITAVMSNTSHDNAEVEDLSIAIARYPDGSLAQITSSVVHHGEEQQLIFQGKKARVSVPWKVAASKSKQNGFPEEDSALELELQNVYESQPELKHEGHTGQIHDVLLAVEGEKDLLVDGIQGRRTLELITAIFQSASYGETVRLPLKPDSPFYTREGILENAVHFYEKKNSIENFAENTITSGGNN</sequence>
<evidence type="ECO:0000313" key="4">
    <source>
        <dbReference type="EMBL" id="TCN28094.1"/>
    </source>
</evidence>
<dbReference type="PANTHER" id="PTHR43249:SF1">
    <property type="entry name" value="D-GLUCOSIDE 3-DEHYDROGENASE"/>
    <property type="match status" value="1"/>
</dbReference>
<dbReference type="PANTHER" id="PTHR43249">
    <property type="entry name" value="UDP-N-ACETYL-2-AMINO-2-DEOXY-D-GLUCURONATE OXIDASE"/>
    <property type="match status" value="1"/>
</dbReference>
<dbReference type="SUPFAM" id="SSF51735">
    <property type="entry name" value="NAD(P)-binding Rossmann-fold domains"/>
    <property type="match status" value="1"/>
</dbReference>
<dbReference type="InterPro" id="IPR000683">
    <property type="entry name" value="Gfo/Idh/MocA-like_OxRdtase_N"/>
</dbReference>
<dbReference type="InterPro" id="IPR052515">
    <property type="entry name" value="Gfo/Idh/MocA_Oxidoreductase"/>
</dbReference>
<dbReference type="Proteomes" id="UP000295689">
    <property type="component" value="Unassembled WGS sequence"/>
</dbReference>
<feature type="domain" description="Gfo/Idh/MocA-like oxidoreductase N-terminal" evidence="2">
    <location>
        <begin position="2"/>
        <end position="121"/>
    </location>
</feature>
<dbReference type="Pfam" id="PF01408">
    <property type="entry name" value="GFO_IDH_MocA"/>
    <property type="match status" value="1"/>
</dbReference>
<feature type="domain" description="Gfo/Idh/MocA-like oxidoreductase C-terminal" evidence="3">
    <location>
        <begin position="137"/>
        <end position="341"/>
    </location>
</feature>
<dbReference type="Pfam" id="PF02894">
    <property type="entry name" value="GFO_IDH_MocA_C"/>
    <property type="match status" value="1"/>
</dbReference>
<dbReference type="InterPro" id="IPR036291">
    <property type="entry name" value="NAD(P)-bd_dom_sf"/>
</dbReference>